<dbReference type="Proteomes" id="UP000233769">
    <property type="component" value="Chromosome tk0001"/>
</dbReference>
<evidence type="ECO:0000313" key="2">
    <source>
        <dbReference type="EMBL" id="SOR30295.1"/>
    </source>
</evidence>
<name>A0A2N9ASE8_METEX</name>
<accession>A0A2N9ASE8</accession>
<evidence type="ECO:0000256" key="1">
    <source>
        <dbReference type="SAM" id="MobiDB-lite"/>
    </source>
</evidence>
<feature type="region of interest" description="Disordered" evidence="1">
    <location>
        <begin position="102"/>
        <end position="123"/>
    </location>
</feature>
<evidence type="ECO:0000313" key="3">
    <source>
        <dbReference type="Proteomes" id="UP000233769"/>
    </source>
</evidence>
<dbReference type="EMBL" id="LT962688">
    <property type="protein sequence ID" value="SOR30295.1"/>
    <property type="molecule type" value="Genomic_DNA"/>
</dbReference>
<dbReference type="AlphaFoldDB" id="A0A2N9ASE8"/>
<proteinExistence type="predicted"/>
<protein>
    <submittedName>
        <fullName evidence="2">Uncharacterized protein</fullName>
    </submittedName>
</protein>
<reference evidence="3" key="1">
    <citation type="submission" date="2017-10" db="EMBL/GenBank/DDBJ databases">
        <authorList>
            <person name="Regsiter A."/>
            <person name="William W."/>
        </authorList>
    </citation>
    <scope>NUCLEOTIDE SEQUENCE [LARGE SCALE GENOMIC DNA]</scope>
</reference>
<sequence length="123" mass="13321">MIKPKRSAKVRSAVSNGTALFLGEVDGRSEVGRRYADLIADLTAERGGREALTVAQTEAVRTYAGLAIMRDRMHSALARGERVDPEAMGQIGDRMARQMRMMGPPKAPERKSLRQHLAGGGCA</sequence>
<organism evidence="2 3">
    <name type="scientific">Methylorubrum extorquens</name>
    <name type="common">Methylobacterium dichloromethanicum</name>
    <name type="synonym">Methylobacterium extorquens</name>
    <dbReference type="NCBI Taxonomy" id="408"/>
    <lineage>
        <taxon>Bacteria</taxon>
        <taxon>Pseudomonadati</taxon>
        <taxon>Pseudomonadota</taxon>
        <taxon>Alphaproteobacteria</taxon>
        <taxon>Hyphomicrobiales</taxon>
        <taxon>Methylobacteriaceae</taxon>
        <taxon>Methylorubrum</taxon>
    </lineage>
</organism>
<gene>
    <name evidence="2" type="ORF">TK0001_3693</name>
</gene>